<feature type="compositionally biased region" description="Polar residues" evidence="4">
    <location>
        <begin position="537"/>
        <end position="551"/>
    </location>
</feature>
<dbReference type="PROSITE" id="PS50104">
    <property type="entry name" value="TIR"/>
    <property type="match status" value="1"/>
</dbReference>
<feature type="region of interest" description="Disordered" evidence="4">
    <location>
        <begin position="156"/>
        <end position="205"/>
    </location>
</feature>
<evidence type="ECO:0000259" key="5">
    <source>
        <dbReference type="PROSITE" id="PS50017"/>
    </source>
</evidence>
<dbReference type="GO" id="GO:0005737">
    <property type="term" value="C:cytoplasm"/>
    <property type="evidence" value="ECO:0007669"/>
    <property type="project" value="UniProtKB-SubCell"/>
</dbReference>
<dbReference type="InterPro" id="IPR017281">
    <property type="entry name" value="Myelin_different_resp_MyD88"/>
</dbReference>
<reference evidence="7" key="1">
    <citation type="submission" date="2024-06" db="UniProtKB">
        <authorList>
            <consortium name="RefSeq"/>
        </authorList>
    </citation>
    <scope>NUCLEOTIDE SEQUENCE [LARGE SCALE GENOMIC DNA]</scope>
</reference>
<feature type="region of interest" description="Disordered" evidence="4">
    <location>
        <begin position="601"/>
        <end position="621"/>
    </location>
</feature>
<gene>
    <name evidence="8" type="primary">LOC111137619</name>
</gene>
<feature type="domain" description="TIR" evidence="6">
    <location>
        <begin position="212"/>
        <end position="346"/>
    </location>
</feature>
<comment type="subcellular location">
    <subcellularLocation>
        <location evidence="1">Cytoplasm</location>
    </subcellularLocation>
</comment>
<dbReference type="KEGG" id="cvn:111137619"/>
<dbReference type="SUPFAM" id="SSF47986">
    <property type="entry name" value="DEATH domain"/>
    <property type="match status" value="1"/>
</dbReference>
<feature type="compositionally biased region" description="Polar residues" evidence="4">
    <location>
        <begin position="167"/>
        <end position="195"/>
    </location>
</feature>
<dbReference type="GeneID" id="111137619"/>
<reference evidence="8" key="2">
    <citation type="submission" date="2025-08" db="UniProtKB">
        <authorList>
            <consortium name="RefSeq"/>
        </authorList>
    </citation>
    <scope>IDENTIFICATION</scope>
    <source>
        <tissue evidence="8">Whole sample</tissue>
    </source>
</reference>
<sequence length="689" mass="75203">MKGTLNIESMTKSSNKMVDGLDSQNGYFCLPLKVLGHSTCKLLSNHLDDPADIVTENGLTPDVFGLAELAGFDSSYVRRLASKPEKTIALLDAWSRKPDGTIGKLLTSLDTLGRLDCKTDITPSIARDIKNWLQSDTKEPNQPVYHTLHKVADVQRGHAQPPKLNISAPTPSNAQHQEMVSSPISPTKSTGSGQSDHSDGVLTSDDLDGNQASYVACICCSDDDIEIAHTIIEAYREVTNTVQFFLPQEQLLGGKYEYESLAEVIEDRCDGRLLVIMSRTYGSSPACLFSTQFVKSLDPDAKRRKIIPIIKDEDASYPRVLRGINAIKLQRLKFTFPFWKLLSGSLDIKYIPKLNLKNSSLLSPSSASATSSSSLVPDSSSSLGSPLSSSAISNPSSFSKKSLPSRSFSVESFESIIDNEDVPGVSQVYSVQYQSTTASHCSNTSGSISSQKSLPNLMVNNCRSESPSRKMNSSGPLHHSMSDQGIISNTLESSCSNCSPGTVKKSSKKFVSKLKKAFRFRSKSSKSLMEDPVRSPSAPQTLRSTSEPAETLQRSFKSCDDIFNEQRRDKSKLHFVQNIVTTLKTGLSGSRELTNCSQMKESKSDHFPSPVCSSSDLQPSDPDPGLELPLNIRMNTFNFIQREYSVEGNTESAIMRSSGYSDSNTESAILRGAGSTESIDDNNAQFTLC</sequence>
<dbReference type="GO" id="GO:0002755">
    <property type="term" value="P:MyD88-dependent toll-like receptor signaling pathway"/>
    <property type="evidence" value="ECO:0007669"/>
    <property type="project" value="InterPro"/>
</dbReference>
<dbReference type="PANTHER" id="PTHR15079">
    <property type="entry name" value="MYD88"/>
    <property type="match status" value="1"/>
</dbReference>
<dbReference type="InterPro" id="IPR011029">
    <property type="entry name" value="DEATH-like_dom_sf"/>
</dbReference>
<feature type="region of interest" description="Disordered" evidence="4">
    <location>
        <begin position="523"/>
        <end position="551"/>
    </location>
</feature>
<dbReference type="InterPro" id="IPR000157">
    <property type="entry name" value="TIR_dom"/>
</dbReference>
<dbReference type="PANTHER" id="PTHR15079:SF3">
    <property type="entry name" value="MYELOID DIFFERENTIATION PRIMARY RESPONSE PROTEIN MYD88"/>
    <property type="match status" value="1"/>
</dbReference>
<dbReference type="GO" id="GO:0043123">
    <property type="term" value="P:positive regulation of canonical NF-kappaB signal transduction"/>
    <property type="evidence" value="ECO:0007669"/>
    <property type="project" value="InterPro"/>
</dbReference>
<name>A0A8B8EXW1_CRAVI</name>
<dbReference type="OrthoDB" id="10037120at2759"/>
<accession>A0A8B8EXW1</accession>
<organism evidence="7 8">
    <name type="scientific">Crassostrea virginica</name>
    <name type="common">Eastern oyster</name>
    <dbReference type="NCBI Taxonomy" id="6565"/>
    <lineage>
        <taxon>Eukaryota</taxon>
        <taxon>Metazoa</taxon>
        <taxon>Spiralia</taxon>
        <taxon>Lophotrochozoa</taxon>
        <taxon>Mollusca</taxon>
        <taxon>Bivalvia</taxon>
        <taxon>Autobranchia</taxon>
        <taxon>Pteriomorphia</taxon>
        <taxon>Ostreida</taxon>
        <taxon>Ostreoidea</taxon>
        <taxon>Ostreidae</taxon>
        <taxon>Crassostrea</taxon>
    </lineage>
</organism>
<dbReference type="Pfam" id="PF00531">
    <property type="entry name" value="Death"/>
    <property type="match status" value="1"/>
</dbReference>
<evidence type="ECO:0000256" key="1">
    <source>
        <dbReference type="ARBA" id="ARBA00004496"/>
    </source>
</evidence>
<proteinExistence type="predicted"/>
<dbReference type="Gene3D" id="3.40.50.10140">
    <property type="entry name" value="Toll/interleukin-1 receptor homology (TIR) domain"/>
    <property type="match status" value="1"/>
</dbReference>
<dbReference type="Proteomes" id="UP000694844">
    <property type="component" value="Chromosome 1"/>
</dbReference>
<evidence type="ECO:0000259" key="6">
    <source>
        <dbReference type="PROSITE" id="PS50104"/>
    </source>
</evidence>
<dbReference type="AlphaFoldDB" id="A0A8B8EXW1"/>
<evidence type="ECO:0000313" key="7">
    <source>
        <dbReference type="Proteomes" id="UP000694844"/>
    </source>
</evidence>
<dbReference type="RefSeq" id="XP_022344870.1">
    <property type="nucleotide sequence ID" value="XM_022489162.1"/>
</dbReference>
<dbReference type="SUPFAM" id="SSF52200">
    <property type="entry name" value="Toll/Interleukin receptor TIR domain"/>
    <property type="match status" value="1"/>
</dbReference>
<feature type="domain" description="Death" evidence="5">
    <location>
        <begin position="66"/>
        <end position="125"/>
    </location>
</feature>
<dbReference type="Gene3D" id="1.10.533.10">
    <property type="entry name" value="Death Domain, Fas"/>
    <property type="match status" value="1"/>
</dbReference>
<dbReference type="InterPro" id="IPR035897">
    <property type="entry name" value="Toll_tir_struct_dom_sf"/>
</dbReference>
<dbReference type="PROSITE" id="PS50017">
    <property type="entry name" value="DEATH_DOMAIN"/>
    <property type="match status" value="1"/>
</dbReference>
<dbReference type="InterPro" id="IPR000488">
    <property type="entry name" value="Death_dom"/>
</dbReference>
<protein>
    <submittedName>
        <fullName evidence="8">Uncharacterized protein LOC111137619</fullName>
    </submittedName>
</protein>
<evidence type="ECO:0000256" key="4">
    <source>
        <dbReference type="SAM" id="MobiDB-lite"/>
    </source>
</evidence>
<evidence type="ECO:0000313" key="8">
    <source>
        <dbReference type="RefSeq" id="XP_022344870.1"/>
    </source>
</evidence>
<dbReference type="GO" id="GO:0070976">
    <property type="term" value="F:TIR domain binding"/>
    <property type="evidence" value="ECO:0007669"/>
    <property type="project" value="InterPro"/>
</dbReference>
<evidence type="ECO:0000256" key="2">
    <source>
        <dbReference type="ARBA" id="ARBA00022490"/>
    </source>
</evidence>
<keyword evidence="7" id="KW-1185">Reference proteome</keyword>
<keyword evidence="3" id="KW-0395">Inflammatory response</keyword>
<keyword evidence="2" id="KW-0963">Cytoplasm</keyword>
<evidence type="ECO:0000256" key="3">
    <source>
        <dbReference type="ARBA" id="ARBA00023198"/>
    </source>
</evidence>